<organism evidence="2 3">
    <name type="scientific">Segatella copri</name>
    <dbReference type="NCBI Taxonomy" id="165179"/>
    <lineage>
        <taxon>Bacteria</taxon>
        <taxon>Pseudomonadati</taxon>
        <taxon>Bacteroidota</taxon>
        <taxon>Bacteroidia</taxon>
        <taxon>Bacteroidales</taxon>
        <taxon>Prevotellaceae</taxon>
        <taxon>Segatella</taxon>
    </lineage>
</organism>
<keyword evidence="1" id="KW-0812">Transmembrane</keyword>
<dbReference type="Proteomes" id="UP000384372">
    <property type="component" value="Unassembled WGS sequence"/>
</dbReference>
<gene>
    <name evidence="2" type="ORF">F7D20_07945</name>
</gene>
<name>A0A6A7WBV4_9BACT</name>
<keyword evidence="3" id="KW-1185">Reference proteome</keyword>
<evidence type="ECO:0000256" key="1">
    <source>
        <dbReference type="SAM" id="Phobius"/>
    </source>
</evidence>
<keyword evidence="1" id="KW-0472">Membrane</keyword>
<dbReference type="EMBL" id="VZAD01000061">
    <property type="protein sequence ID" value="MQP11885.1"/>
    <property type="molecule type" value="Genomic_DNA"/>
</dbReference>
<accession>A0A6A7WBV4</accession>
<evidence type="ECO:0000313" key="2">
    <source>
        <dbReference type="EMBL" id="MQP11885.1"/>
    </source>
</evidence>
<dbReference type="AlphaFoldDB" id="A0A6A7WBV4"/>
<protein>
    <recommendedName>
        <fullName evidence="4">Bacterial repeat domain-containing protein</fullName>
    </recommendedName>
</protein>
<proteinExistence type="predicted"/>
<evidence type="ECO:0000313" key="3">
    <source>
        <dbReference type="Proteomes" id="UP000384372"/>
    </source>
</evidence>
<evidence type="ECO:0008006" key="4">
    <source>
        <dbReference type="Google" id="ProtNLM"/>
    </source>
</evidence>
<sequence length="637" mass="72751">MTIFIDKKALCSTPLKDFCEIQGIGNDPMYMRPGSVQSIVGRYIPKDMQDFLAVPEYSAEDDAIVWFAPNWTDTPRRINDLYGEEKEKYDRIYRDTLNVYNDVKRKLHGESLGILDSALKFVNENFLFCYDNKVVLVAWGMNLRDSVYDAKGSIVFNFSQTKGYTIIFDPGEGAELANPNDRIIRRKEKAELVTADVPRLICKPGFHFIDWKPQVQGTIVTSDIVFHAQYQKDPQTSSVAEEPVVSNVQDLSVMHTIRFVTDGSCQLDGMEQLQVEDGYELTENDFPKMIPLEGFSNPYWDPAYLGSVHSDLVFKAKASRNNYTVTFLPGKYGELKGISTFTVPYGSRITQVQIPQVIPFSGYTFAGWNITPLDYSVANNCSFQAQYRSIPWLTRLWMWLTSFGCLKWLLLLLALLLLLGLFSWLFPGCNEYRWNRYYHDVVVTDGNQYHVGESTGKIHYLRSGEGQDVDYIFPQDTILEHSEISDEVLEHGGNINAFLRFSIIWNQQGGDVVDLDAHAIQPDMEEIYYQSHMNNPTSMSGVLDVDDIRPQGTGVENIIWTDPEKMSDGTYTLFIRNYDGGRNHGAKAEVAFNGKTWHYTINQPIRKGTDIPIAQIKISNNNQNFSIRHSKYLDRTE</sequence>
<keyword evidence="1" id="KW-1133">Transmembrane helix</keyword>
<dbReference type="RefSeq" id="WP_158463561.1">
    <property type="nucleotide sequence ID" value="NZ_VZAD01000061.1"/>
</dbReference>
<comment type="caution">
    <text evidence="2">The sequence shown here is derived from an EMBL/GenBank/DDBJ whole genome shotgun (WGS) entry which is preliminary data.</text>
</comment>
<reference evidence="2 3" key="1">
    <citation type="submission" date="2019-09" db="EMBL/GenBank/DDBJ databases">
        <title>Distinct polysaccharide growth profiles of human intestinal Prevotella copri isolates.</title>
        <authorList>
            <person name="Fehlner-Peach H."/>
            <person name="Magnabosco C."/>
            <person name="Raghavan V."/>
            <person name="Scher J.U."/>
            <person name="Tett A."/>
            <person name="Cox L.M."/>
            <person name="Gottsegen C."/>
            <person name="Watters A."/>
            <person name="Wiltshire- Gordon J.D."/>
            <person name="Segata N."/>
            <person name="Bonneau R."/>
            <person name="Littman D.R."/>
        </authorList>
    </citation>
    <scope>NUCLEOTIDE SEQUENCE [LARGE SCALE GENOMIC DNA]</scope>
    <source>
        <strain evidence="3">iAQ1173</strain>
    </source>
</reference>
<feature type="transmembrane region" description="Helical" evidence="1">
    <location>
        <begin position="396"/>
        <end position="426"/>
    </location>
</feature>
<dbReference type="OrthoDB" id="1489355at2"/>